<evidence type="ECO:0000313" key="1">
    <source>
        <dbReference type="EMBL" id="GIG74095.1"/>
    </source>
</evidence>
<organism evidence="1 2">
    <name type="scientific">Planosporangium flavigriseum</name>
    <dbReference type="NCBI Taxonomy" id="373681"/>
    <lineage>
        <taxon>Bacteria</taxon>
        <taxon>Bacillati</taxon>
        <taxon>Actinomycetota</taxon>
        <taxon>Actinomycetes</taxon>
        <taxon>Micromonosporales</taxon>
        <taxon>Micromonosporaceae</taxon>
        <taxon>Planosporangium</taxon>
    </lineage>
</organism>
<accession>A0A8J3LVL2</accession>
<comment type="caution">
    <text evidence="1">The sequence shown here is derived from an EMBL/GenBank/DDBJ whole genome shotgun (WGS) entry which is preliminary data.</text>
</comment>
<dbReference type="Proteomes" id="UP000653674">
    <property type="component" value="Unassembled WGS sequence"/>
</dbReference>
<dbReference type="EMBL" id="BONU01000014">
    <property type="protein sequence ID" value="GIG74095.1"/>
    <property type="molecule type" value="Genomic_DNA"/>
</dbReference>
<dbReference type="RefSeq" id="WP_203981329.1">
    <property type="nucleotide sequence ID" value="NZ_BAAAQJ010000019.1"/>
</dbReference>
<protein>
    <submittedName>
        <fullName evidence="1">Uncharacterized protein</fullName>
    </submittedName>
</protein>
<sequence>MTDVNSERLLPTGNCWCGCGKQTGLGSFFAQGHDKIAEAALVAAEYGASVAQLLTAYGYAPHRGRPVIRAAVDAGHWEACGHDDGQNPPCWYCGTPESVRNHRRKYNHTSSSQA</sequence>
<reference evidence="1" key="1">
    <citation type="submission" date="2021-01" db="EMBL/GenBank/DDBJ databases">
        <title>Whole genome shotgun sequence of Planosporangium flavigriseum NBRC 105377.</title>
        <authorList>
            <person name="Komaki H."/>
            <person name="Tamura T."/>
        </authorList>
    </citation>
    <scope>NUCLEOTIDE SEQUENCE</scope>
    <source>
        <strain evidence="1">NBRC 105377</strain>
    </source>
</reference>
<dbReference type="AlphaFoldDB" id="A0A8J3LVL2"/>
<proteinExistence type="predicted"/>
<gene>
    <name evidence="1" type="ORF">Pfl04_24990</name>
</gene>
<name>A0A8J3LVL2_9ACTN</name>
<evidence type="ECO:0000313" key="2">
    <source>
        <dbReference type="Proteomes" id="UP000653674"/>
    </source>
</evidence>
<keyword evidence="2" id="KW-1185">Reference proteome</keyword>